<name>S2VML5_9ACTO</name>
<proteinExistence type="predicted"/>
<dbReference type="RefSeq" id="WP_016442247.1">
    <property type="nucleotide sequence ID" value="NZ_KE150262.1"/>
</dbReference>
<organism evidence="1 2">
    <name type="scientific">Actinotignum schaalii FB123-CNA-2</name>
    <dbReference type="NCBI Taxonomy" id="883067"/>
    <lineage>
        <taxon>Bacteria</taxon>
        <taxon>Bacillati</taxon>
        <taxon>Actinomycetota</taxon>
        <taxon>Actinomycetes</taxon>
        <taxon>Actinomycetales</taxon>
        <taxon>Actinomycetaceae</taxon>
        <taxon>Actinotignum</taxon>
    </lineage>
</organism>
<accession>S2VML5</accession>
<reference evidence="1 2" key="1">
    <citation type="submission" date="2013-05" db="EMBL/GenBank/DDBJ databases">
        <title>The Genome Sequence of Actinobaculum schaalii FB123-CNA2.</title>
        <authorList>
            <consortium name="The Broad Institute Genomics Platform"/>
            <person name="Earl A."/>
            <person name="Ward D."/>
            <person name="Feldgarden M."/>
            <person name="Gevers D."/>
            <person name="Saerens B."/>
            <person name="Vaneechoutte M."/>
            <person name="Walker B."/>
            <person name="Young S."/>
            <person name="Zeng Q."/>
            <person name="Gargeya S."/>
            <person name="Fitzgerald M."/>
            <person name="Haas B."/>
            <person name="Abouelleil A."/>
            <person name="Allen A.W."/>
            <person name="Alvarado L."/>
            <person name="Arachchi H.M."/>
            <person name="Berlin A.M."/>
            <person name="Chapman S.B."/>
            <person name="Gainer-Dewar J."/>
            <person name="Goldberg J."/>
            <person name="Griggs A."/>
            <person name="Gujja S."/>
            <person name="Hansen M."/>
            <person name="Howarth C."/>
            <person name="Imamovic A."/>
            <person name="Ireland A."/>
            <person name="Larimer J."/>
            <person name="McCowan C."/>
            <person name="Murphy C."/>
            <person name="Pearson M."/>
            <person name="Poon T.W."/>
            <person name="Priest M."/>
            <person name="Roberts A."/>
            <person name="Saif S."/>
            <person name="Shea T."/>
            <person name="Sisk P."/>
            <person name="Sykes S."/>
            <person name="Wortman J."/>
            <person name="Nusbaum C."/>
            <person name="Birren B."/>
        </authorList>
    </citation>
    <scope>NUCLEOTIDE SEQUENCE [LARGE SCALE GENOMIC DNA]</scope>
    <source>
        <strain evidence="1 2">FB123-CNA-2</strain>
    </source>
</reference>
<dbReference type="HOGENOM" id="CLU_2327598_0_0_11"/>
<sequence>MNENATIPVQSAAKLAWPRDVETSIETVYAVTADRIPPFVQQSAWYTDRETAEAAAREINGAVWESQIVTTMSISEWTLVHAPTPTRGTSTPDTPEES</sequence>
<dbReference type="AlphaFoldDB" id="S2VML5"/>
<comment type="caution">
    <text evidence="1">The sequence shown here is derived from an EMBL/GenBank/DDBJ whole genome shotgun (WGS) entry which is preliminary data.</text>
</comment>
<evidence type="ECO:0000313" key="2">
    <source>
        <dbReference type="Proteomes" id="UP000014393"/>
    </source>
</evidence>
<dbReference type="EMBL" id="AGWM01000007">
    <property type="protein sequence ID" value="EPD27255.1"/>
    <property type="molecule type" value="Genomic_DNA"/>
</dbReference>
<gene>
    <name evidence="1" type="ORF">HMPREF9237_00612</name>
</gene>
<protein>
    <submittedName>
        <fullName evidence="1">Uncharacterized protein</fullName>
    </submittedName>
</protein>
<dbReference type="Proteomes" id="UP000014393">
    <property type="component" value="Unassembled WGS sequence"/>
</dbReference>
<evidence type="ECO:0000313" key="1">
    <source>
        <dbReference type="EMBL" id="EPD27255.1"/>
    </source>
</evidence>
<keyword evidence="2" id="KW-1185">Reference proteome</keyword>